<dbReference type="VEuPathDB" id="TriTrypDB:ECC02_006589"/>
<organism evidence="1 2">
    <name type="scientific">Trypanosoma cruzi</name>
    <dbReference type="NCBI Taxonomy" id="5693"/>
    <lineage>
        <taxon>Eukaryota</taxon>
        <taxon>Discoba</taxon>
        <taxon>Euglenozoa</taxon>
        <taxon>Kinetoplastea</taxon>
        <taxon>Metakinetoplastina</taxon>
        <taxon>Trypanosomatida</taxon>
        <taxon>Trypanosomatidae</taxon>
        <taxon>Trypanosoma</taxon>
        <taxon>Schizotrypanum</taxon>
    </lineage>
</organism>
<proteinExistence type="predicted"/>
<evidence type="ECO:0000313" key="2">
    <source>
        <dbReference type="Proteomes" id="UP000583944"/>
    </source>
</evidence>
<accession>A0A7J6Y1R5</accession>
<sequence length="358" mass="42237">MWCVRACMLQVPLFFFFFLLLPLFLFLSFYLFSFVSRCVAVLSARAVFFFFVSQTNKSFYYYYYYYYCSLEVCRWVQKNMPVGPRVVCLRPVMRSSIAVAASPLGCTPLCTARRLQASDQFHRYLHNPHIVQPDGVDTLPRTKGDQQQWLNTEQWVGYSETYLKRHMQYPPTNEQPNAQLNSSHALLYKCLRTCYECYGPLAEELQTLHEDPLHPRFHEKIAHVKKEKEKIAAELDRVYADLHPTVKTVYDAYLVRRFFHLNDWVKHVEQKRHNLLCRLSPDHIEQVKRARGVSAHFIERLRRLEAAFTHNPTLGLLEGEEGKQYTHDELVMLRQKAAYFRNMRQLGASQQEADVHTH</sequence>
<evidence type="ECO:0000313" key="1">
    <source>
        <dbReference type="EMBL" id="KAF5220405.1"/>
    </source>
</evidence>
<name>A0A7J6Y1R5_TRYCR</name>
<gene>
    <name evidence="1" type="ORF">ECC02_006589</name>
</gene>
<dbReference type="Proteomes" id="UP000583944">
    <property type="component" value="Unassembled WGS sequence"/>
</dbReference>
<dbReference type="EMBL" id="JABDHM010000052">
    <property type="protein sequence ID" value="KAF5220405.1"/>
    <property type="molecule type" value="Genomic_DNA"/>
</dbReference>
<comment type="caution">
    <text evidence="1">The sequence shown here is derived from an EMBL/GenBank/DDBJ whole genome shotgun (WGS) entry which is preliminary data.</text>
</comment>
<reference evidence="1 2" key="1">
    <citation type="journal article" date="2019" name="Genome Biol. Evol.">
        <title>Nanopore Sequencing Significantly Improves Genome Assembly of the Protozoan Parasite Trypanosoma cruzi.</title>
        <authorList>
            <person name="Diaz-Viraque F."/>
            <person name="Pita S."/>
            <person name="Greif G."/>
            <person name="de Souza R.C.M."/>
            <person name="Iraola G."/>
            <person name="Robello C."/>
        </authorList>
    </citation>
    <scope>NUCLEOTIDE SEQUENCE [LARGE SCALE GENOMIC DNA]</scope>
    <source>
        <strain evidence="1 2">Berenice</strain>
    </source>
</reference>
<dbReference type="AlphaFoldDB" id="A0A7J6Y1R5"/>
<protein>
    <submittedName>
        <fullName evidence="1">Uncharacterized protein</fullName>
    </submittedName>
</protein>
<dbReference type="VEuPathDB" id="TriTrypDB:BCY84_15521"/>